<evidence type="ECO:0000313" key="4">
    <source>
        <dbReference type="EMBL" id="KAB2342355.1"/>
    </source>
</evidence>
<dbReference type="PROSITE" id="PS51462">
    <property type="entry name" value="NUDIX"/>
    <property type="match status" value="1"/>
</dbReference>
<dbReference type="EMBL" id="WBMT01000022">
    <property type="protein sequence ID" value="KAB2342355.1"/>
    <property type="molecule type" value="Genomic_DNA"/>
</dbReference>
<dbReference type="Proteomes" id="UP000468735">
    <property type="component" value="Unassembled WGS sequence"/>
</dbReference>
<dbReference type="Pfam" id="PF00293">
    <property type="entry name" value="NUDIX"/>
    <property type="match status" value="1"/>
</dbReference>
<dbReference type="PANTHER" id="PTHR43046:SF2">
    <property type="entry name" value="8-OXO-DGTP DIPHOSPHATASE-RELATED"/>
    <property type="match status" value="1"/>
</dbReference>
<dbReference type="GO" id="GO:0016787">
    <property type="term" value="F:hydrolase activity"/>
    <property type="evidence" value="ECO:0007669"/>
    <property type="project" value="UniProtKB-KW"/>
</dbReference>
<evidence type="ECO:0000256" key="1">
    <source>
        <dbReference type="ARBA" id="ARBA00001946"/>
    </source>
</evidence>
<dbReference type="SUPFAM" id="SSF55811">
    <property type="entry name" value="Nudix"/>
    <property type="match status" value="1"/>
</dbReference>
<gene>
    <name evidence="4" type="ORF">F8566_37995</name>
</gene>
<dbReference type="PANTHER" id="PTHR43046">
    <property type="entry name" value="GDP-MANNOSE MANNOSYL HYDROLASE"/>
    <property type="match status" value="1"/>
</dbReference>
<dbReference type="OrthoDB" id="3404294at2"/>
<evidence type="ECO:0000313" key="5">
    <source>
        <dbReference type="Proteomes" id="UP000468735"/>
    </source>
</evidence>
<organism evidence="4 5">
    <name type="scientific">Actinomadura rudentiformis</name>
    <dbReference type="NCBI Taxonomy" id="359158"/>
    <lineage>
        <taxon>Bacteria</taxon>
        <taxon>Bacillati</taxon>
        <taxon>Actinomycetota</taxon>
        <taxon>Actinomycetes</taxon>
        <taxon>Streptosporangiales</taxon>
        <taxon>Thermomonosporaceae</taxon>
        <taxon>Actinomadura</taxon>
    </lineage>
</organism>
<dbReference type="PROSITE" id="PS00893">
    <property type="entry name" value="NUDIX_BOX"/>
    <property type="match status" value="1"/>
</dbReference>
<sequence length="291" mass="31644">MGDGDGWGRCELGHTHWGRYGAAGLLPFHRGTDGVVRVLLQQRAWWGLGGGTWGMFGGARHSHEDPVTAALRETSEECTLDTRVVRVHGVSTEDHGGWDFVSVVGSVPRMVAVRPASMETRKAAWVPVEEVTGKRLFEPFARSWPRLRYAMSRLVLVVDAANVVGSRADGWWKDRAGANSRLRDELMVLNEGVSGLPGGLADLLPLDRVFPEVVLVVEGAAKGVESVEGVRVVAAPRSGDDQIVELVTDPEPDTTYLVVTADRELRSRVAEQGAAVTGPSWLLDRIKPARK</sequence>
<comment type="cofactor">
    <cofactor evidence="1">
        <name>Mg(2+)</name>
        <dbReference type="ChEBI" id="CHEBI:18420"/>
    </cofactor>
</comment>
<accession>A0A6H9YBH0</accession>
<dbReference type="RefSeq" id="WP_151567035.1">
    <property type="nucleotide sequence ID" value="NZ_WBMT01000022.1"/>
</dbReference>
<dbReference type="InterPro" id="IPR020084">
    <property type="entry name" value="NUDIX_hydrolase_CS"/>
</dbReference>
<comment type="caution">
    <text evidence="4">The sequence shown here is derived from an EMBL/GenBank/DDBJ whole genome shotgun (WGS) entry which is preliminary data.</text>
</comment>
<keyword evidence="5" id="KW-1185">Reference proteome</keyword>
<dbReference type="Gene3D" id="3.90.79.10">
    <property type="entry name" value="Nucleoside Triphosphate Pyrophosphohydrolase"/>
    <property type="match status" value="1"/>
</dbReference>
<proteinExistence type="predicted"/>
<name>A0A6H9YBH0_9ACTN</name>
<dbReference type="AlphaFoldDB" id="A0A6H9YBH0"/>
<keyword evidence="2" id="KW-0378">Hydrolase</keyword>
<reference evidence="4 5" key="1">
    <citation type="submission" date="2019-09" db="EMBL/GenBank/DDBJ databases">
        <title>Actinomadura physcomitrii sp. nov., a novel actinomycete isolated from moss [Physcomitrium sphaericum (Ludw) Fuernr].</title>
        <authorList>
            <person name="Zhuang X."/>
            <person name="Liu C."/>
        </authorList>
    </citation>
    <scope>NUCLEOTIDE SEQUENCE [LARGE SCALE GENOMIC DNA]</scope>
    <source>
        <strain evidence="4 5">HMC1</strain>
    </source>
</reference>
<dbReference type="InterPro" id="IPR000086">
    <property type="entry name" value="NUDIX_hydrolase_dom"/>
</dbReference>
<protein>
    <submittedName>
        <fullName evidence="4">NUDIX domain-containing protein</fullName>
    </submittedName>
</protein>
<dbReference type="InterPro" id="IPR015797">
    <property type="entry name" value="NUDIX_hydrolase-like_dom_sf"/>
</dbReference>
<evidence type="ECO:0000259" key="3">
    <source>
        <dbReference type="PROSITE" id="PS51462"/>
    </source>
</evidence>
<feature type="domain" description="Nudix hydrolase" evidence="3">
    <location>
        <begin position="18"/>
        <end position="154"/>
    </location>
</feature>
<evidence type="ECO:0000256" key="2">
    <source>
        <dbReference type="ARBA" id="ARBA00022801"/>
    </source>
</evidence>